<evidence type="ECO:0000256" key="4">
    <source>
        <dbReference type="ARBA" id="ARBA00035178"/>
    </source>
</evidence>
<evidence type="ECO:0000313" key="6">
    <source>
        <dbReference type="EMBL" id="HHS52531.1"/>
    </source>
</evidence>
<dbReference type="InterPro" id="IPR002677">
    <property type="entry name" value="Ribosomal_bL32"/>
</dbReference>
<reference evidence="6" key="1">
    <citation type="journal article" date="2020" name="mSystems">
        <title>Genome- and Community-Level Interaction Insights into Carbon Utilization and Element Cycling Functions of Hydrothermarchaeota in Hydrothermal Sediment.</title>
        <authorList>
            <person name="Zhou Z."/>
            <person name="Liu Y."/>
            <person name="Xu W."/>
            <person name="Pan J."/>
            <person name="Luo Z.H."/>
            <person name="Li M."/>
        </authorList>
    </citation>
    <scope>NUCLEOTIDE SEQUENCE [LARGE SCALE GENOMIC DNA]</scope>
    <source>
        <strain evidence="6">SpSt-876</strain>
    </source>
</reference>
<protein>
    <recommendedName>
        <fullName evidence="4 5">Large ribosomal subunit protein bL32</fullName>
    </recommendedName>
</protein>
<dbReference type="HAMAP" id="MF_00340">
    <property type="entry name" value="Ribosomal_bL32"/>
    <property type="match status" value="1"/>
</dbReference>
<dbReference type="PANTHER" id="PTHR35534:SF1">
    <property type="entry name" value="LARGE RIBOSOMAL SUBUNIT PROTEIN BL32"/>
    <property type="match status" value="1"/>
</dbReference>
<dbReference type="GO" id="GO:0015934">
    <property type="term" value="C:large ribosomal subunit"/>
    <property type="evidence" value="ECO:0007669"/>
    <property type="project" value="InterPro"/>
</dbReference>
<dbReference type="InterPro" id="IPR011332">
    <property type="entry name" value="Ribosomal_zn-bd"/>
</dbReference>
<dbReference type="PANTHER" id="PTHR35534">
    <property type="entry name" value="50S RIBOSOMAL PROTEIN L32"/>
    <property type="match status" value="1"/>
</dbReference>
<dbReference type="InterPro" id="IPR044957">
    <property type="entry name" value="Ribosomal_bL32_bact"/>
</dbReference>
<evidence type="ECO:0000256" key="2">
    <source>
        <dbReference type="ARBA" id="ARBA00022980"/>
    </source>
</evidence>
<dbReference type="SUPFAM" id="SSF57829">
    <property type="entry name" value="Zn-binding ribosomal proteins"/>
    <property type="match status" value="1"/>
</dbReference>
<gene>
    <name evidence="5" type="primary">rpmF</name>
    <name evidence="6" type="ORF">ENW73_06670</name>
</gene>
<dbReference type="GO" id="GO:0006412">
    <property type="term" value="P:translation"/>
    <property type="evidence" value="ECO:0007669"/>
    <property type="project" value="UniProtKB-UniRule"/>
</dbReference>
<dbReference type="EMBL" id="DTLI01000158">
    <property type="protein sequence ID" value="HHS52531.1"/>
    <property type="molecule type" value="Genomic_DNA"/>
</dbReference>
<evidence type="ECO:0000256" key="1">
    <source>
        <dbReference type="ARBA" id="ARBA00008560"/>
    </source>
</evidence>
<comment type="caution">
    <text evidence="6">The sequence shown here is derived from an EMBL/GenBank/DDBJ whole genome shotgun (WGS) entry which is preliminary data.</text>
</comment>
<organism evidence="6">
    <name type="scientific">candidate division WOR-3 bacterium</name>
    <dbReference type="NCBI Taxonomy" id="2052148"/>
    <lineage>
        <taxon>Bacteria</taxon>
        <taxon>Bacteria division WOR-3</taxon>
    </lineage>
</organism>
<keyword evidence="3 5" id="KW-0687">Ribonucleoprotein</keyword>
<accession>A0A7C6A9H5</accession>
<evidence type="ECO:0000256" key="3">
    <source>
        <dbReference type="ARBA" id="ARBA00023274"/>
    </source>
</evidence>
<name>A0A7C6A9H5_UNCW3</name>
<comment type="similarity">
    <text evidence="1 5">Belongs to the bacterial ribosomal protein bL32 family.</text>
</comment>
<dbReference type="Pfam" id="PF01783">
    <property type="entry name" value="Ribosomal_L32p"/>
    <property type="match status" value="1"/>
</dbReference>
<dbReference type="AlphaFoldDB" id="A0A7C6A9H5"/>
<sequence length="63" mass="7573">MPVPKRRHSKQRSRKRRTHWKLTIPNIIECPHCHQPKLPHRVCPNCGYYAGKEVIFVEKEKKT</sequence>
<evidence type="ECO:0000256" key="5">
    <source>
        <dbReference type="HAMAP-Rule" id="MF_00340"/>
    </source>
</evidence>
<keyword evidence="2 5" id="KW-0689">Ribosomal protein</keyword>
<proteinExistence type="inferred from homology"/>
<dbReference type="NCBIfam" id="TIGR01031">
    <property type="entry name" value="rpmF_bact"/>
    <property type="match status" value="1"/>
</dbReference>
<dbReference type="GO" id="GO:0003735">
    <property type="term" value="F:structural constituent of ribosome"/>
    <property type="evidence" value="ECO:0007669"/>
    <property type="project" value="InterPro"/>
</dbReference>